<dbReference type="InterPro" id="IPR029063">
    <property type="entry name" value="SAM-dependent_MTases_sf"/>
</dbReference>
<reference evidence="1 2" key="1">
    <citation type="submission" date="2010-05" db="EMBL/GenBank/DDBJ databases">
        <title>The Genome Sequence of Thecamonas trahens ATCC 50062.</title>
        <authorList>
            <consortium name="The Broad Institute Genome Sequencing Platform"/>
            <person name="Russ C."/>
            <person name="Cuomo C."/>
            <person name="Shea T."/>
            <person name="Young S.K."/>
            <person name="Zeng Q."/>
            <person name="Koehrsen M."/>
            <person name="Haas B."/>
            <person name="Borodovsky M."/>
            <person name="Guigo R."/>
            <person name="Alvarado L."/>
            <person name="Berlin A."/>
            <person name="Bochicchio J."/>
            <person name="Borenstein D."/>
            <person name="Chapman S."/>
            <person name="Chen Z."/>
            <person name="Freedman E."/>
            <person name="Gellesch M."/>
            <person name="Goldberg J."/>
            <person name="Griggs A."/>
            <person name="Gujja S."/>
            <person name="Heilman E."/>
            <person name="Heiman D."/>
            <person name="Hepburn T."/>
            <person name="Howarth C."/>
            <person name="Jen D."/>
            <person name="Larson L."/>
            <person name="Mehta T."/>
            <person name="Park D."/>
            <person name="Pearson M."/>
            <person name="Roberts A."/>
            <person name="Saif S."/>
            <person name="Shenoy N."/>
            <person name="Sisk P."/>
            <person name="Stolte C."/>
            <person name="Sykes S."/>
            <person name="Thomson T."/>
            <person name="Walk T."/>
            <person name="White J."/>
            <person name="Yandava C."/>
            <person name="Burger G."/>
            <person name="Gray M.W."/>
            <person name="Holland P.W.H."/>
            <person name="King N."/>
            <person name="Lang F.B.F."/>
            <person name="Roger A.J."/>
            <person name="Ruiz-Trillo I."/>
            <person name="Lander E."/>
            <person name="Nusbaum C."/>
        </authorList>
    </citation>
    <scope>NUCLEOTIDE SEQUENCE [LARGE SCALE GENOMIC DNA]</scope>
    <source>
        <strain evidence="1 2">ATCC 50062</strain>
    </source>
</reference>
<evidence type="ECO:0008006" key="3">
    <source>
        <dbReference type="Google" id="ProtNLM"/>
    </source>
</evidence>
<dbReference type="EMBL" id="GL349439">
    <property type="protein sequence ID" value="KNC55699.1"/>
    <property type="molecule type" value="Genomic_DNA"/>
</dbReference>
<sequence length="334" mass="34820">MATWGGKGETEGGGSATAVAATAVAAATTTTEAEASGGTDDARWAWGEFCKLVARAPGDKAVVKAFAGLPGAETLYFRSGKALYLLLLKYSVIGYVEDEASGGLLDTRALFGIGSAAPVREGVLSIVGLERLTNVQMAMATVLAEKVPGDVLEAGVWRGGVLVVMAGMLHISGAAAAGRTIYGADSFAGLPDVGSSSNPDESSRFAAGDFAVSKEEVESILSAYGLAERVTLVEGWFEESLPPLAEVGLQLALLRVDGDLYASTWTVLTTLYDAVVPGGFVIIDDYGALACCRAAVDAFRRQRGIVTPLIWVDLSAVYWRKERHLAWAGLAESS</sequence>
<accession>A0A0L0DTP1</accession>
<dbReference type="Proteomes" id="UP000054408">
    <property type="component" value="Unassembled WGS sequence"/>
</dbReference>
<dbReference type="AlphaFoldDB" id="A0A0L0DTP1"/>
<proteinExistence type="predicted"/>
<dbReference type="eggNOG" id="ENOG502S975">
    <property type="taxonomic scope" value="Eukaryota"/>
</dbReference>
<evidence type="ECO:0000313" key="2">
    <source>
        <dbReference type="Proteomes" id="UP000054408"/>
    </source>
</evidence>
<dbReference type="InterPro" id="IPR008884">
    <property type="entry name" value="TylF_MeTrfase"/>
</dbReference>
<keyword evidence="2" id="KW-1185">Reference proteome</keyword>
<protein>
    <recommendedName>
        <fullName evidence="3">Macrocin O-methyltransferase</fullName>
    </recommendedName>
</protein>
<dbReference type="PANTHER" id="PTHR40036:SF1">
    <property type="entry name" value="MACROCIN O-METHYLTRANSFERASE"/>
    <property type="match status" value="1"/>
</dbReference>
<dbReference type="PANTHER" id="PTHR40036">
    <property type="entry name" value="MACROCIN O-METHYLTRANSFERASE"/>
    <property type="match status" value="1"/>
</dbReference>
<dbReference type="Gene3D" id="3.40.50.150">
    <property type="entry name" value="Vaccinia Virus protein VP39"/>
    <property type="match status" value="1"/>
</dbReference>
<organism evidence="1 2">
    <name type="scientific">Thecamonas trahens ATCC 50062</name>
    <dbReference type="NCBI Taxonomy" id="461836"/>
    <lineage>
        <taxon>Eukaryota</taxon>
        <taxon>Apusozoa</taxon>
        <taxon>Apusomonadida</taxon>
        <taxon>Apusomonadidae</taxon>
        <taxon>Thecamonas</taxon>
    </lineage>
</organism>
<dbReference type="RefSeq" id="XP_013761463.1">
    <property type="nucleotide sequence ID" value="XM_013906009.1"/>
</dbReference>
<evidence type="ECO:0000313" key="1">
    <source>
        <dbReference type="EMBL" id="KNC55699.1"/>
    </source>
</evidence>
<dbReference type="OrthoDB" id="198480at2759"/>
<dbReference type="Pfam" id="PF05711">
    <property type="entry name" value="TylF"/>
    <property type="match status" value="1"/>
</dbReference>
<dbReference type="SUPFAM" id="SSF53335">
    <property type="entry name" value="S-adenosyl-L-methionine-dependent methyltransferases"/>
    <property type="match status" value="1"/>
</dbReference>
<name>A0A0L0DTP1_THETB</name>
<gene>
    <name evidence="1" type="ORF">AMSG_01966</name>
</gene>
<dbReference type="GeneID" id="25561680"/>